<gene>
    <name evidence="2" type="primary">ffh_52</name>
    <name evidence="2" type="ORF">SDC9_210823</name>
</gene>
<dbReference type="InterPro" id="IPR036891">
    <property type="entry name" value="Signal_recog_part_SRP54_M_sf"/>
</dbReference>
<feature type="domain" description="Signal recognition particle SRP54 subunit M-domain" evidence="1">
    <location>
        <begin position="39"/>
        <end position="134"/>
    </location>
</feature>
<accession>A0A645JK18</accession>
<evidence type="ECO:0000313" key="2">
    <source>
        <dbReference type="EMBL" id="MPN63069.1"/>
    </source>
</evidence>
<proteinExistence type="predicted"/>
<dbReference type="PANTHER" id="PTHR11564">
    <property type="entry name" value="SIGNAL RECOGNITION PARTICLE 54K PROTEIN SRP54"/>
    <property type="match status" value="1"/>
</dbReference>
<dbReference type="InterPro" id="IPR022941">
    <property type="entry name" value="SRP54"/>
</dbReference>
<dbReference type="GO" id="GO:0006614">
    <property type="term" value="P:SRP-dependent cotranslational protein targeting to membrane"/>
    <property type="evidence" value="ECO:0007669"/>
    <property type="project" value="InterPro"/>
</dbReference>
<protein>
    <submittedName>
        <fullName evidence="2">Signal recognition particle protein</fullName>
    </submittedName>
</protein>
<dbReference type="GO" id="GO:0048500">
    <property type="term" value="C:signal recognition particle"/>
    <property type="evidence" value="ECO:0007669"/>
    <property type="project" value="InterPro"/>
</dbReference>
<dbReference type="GO" id="GO:0005525">
    <property type="term" value="F:GTP binding"/>
    <property type="evidence" value="ECO:0007669"/>
    <property type="project" value="InterPro"/>
</dbReference>
<dbReference type="Gene3D" id="1.10.260.30">
    <property type="entry name" value="Signal recognition particle, SRP54 subunit, M-domain"/>
    <property type="match status" value="1"/>
</dbReference>
<dbReference type="InterPro" id="IPR004125">
    <property type="entry name" value="Signal_recog_particle_SRP54_M"/>
</dbReference>
<sequence length="163" mass="18064">MVQRIMGMGDVVGLAEKVQQVTSQDDVDRMSDSMKKNRLTLDDLLLQLEQVEKMGPLEKLVDLIPGASKLKVNSGDLDPGRLKRVKAVIQSMTPGERRNPAIIKGSRRRRIAEGSGTSVQVVNQVLKQYEQMNQLWKQFGKGRKGSSIGRLFGGKGFGSPFRP</sequence>
<comment type="caution">
    <text evidence="2">The sequence shown here is derived from an EMBL/GenBank/DDBJ whole genome shotgun (WGS) entry which is preliminary data.</text>
</comment>
<dbReference type="EMBL" id="VSSQ01141944">
    <property type="protein sequence ID" value="MPN63069.1"/>
    <property type="molecule type" value="Genomic_DNA"/>
</dbReference>
<dbReference type="GO" id="GO:0003924">
    <property type="term" value="F:GTPase activity"/>
    <property type="evidence" value="ECO:0007669"/>
    <property type="project" value="InterPro"/>
</dbReference>
<dbReference type="AlphaFoldDB" id="A0A645JK18"/>
<reference evidence="2" key="1">
    <citation type="submission" date="2019-08" db="EMBL/GenBank/DDBJ databases">
        <authorList>
            <person name="Kucharzyk K."/>
            <person name="Murdoch R.W."/>
            <person name="Higgins S."/>
            <person name="Loffler F."/>
        </authorList>
    </citation>
    <scope>NUCLEOTIDE SEQUENCE</scope>
</reference>
<dbReference type="GO" id="GO:0008312">
    <property type="term" value="F:7S RNA binding"/>
    <property type="evidence" value="ECO:0007669"/>
    <property type="project" value="InterPro"/>
</dbReference>
<dbReference type="Pfam" id="PF02978">
    <property type="entry name" value="SRP_SPB"/>
    <property type="match status" value="1"/>
</dbReference>
<dbReference type="SUPFAM" id="SSF47446">
    <property type="entry name" value="Signal peptide-binding domain"/>
    <property type="match status" value="1"/>
</dbReference>
<name>A0A645JK18_9ZZZZ</name>
<evidence type="ECO:0000259" key="1">
    <source>
        <dbReference type="Pfam" id="PF02978"/>
    </source>
</evidence>
<dbReference type="PANTHER" id="PTHR11564:SF5">
    <property type="entry name" value="SIGNAL RECOGNITION PARTICLE SUBUNIT SRP54"/>
    <property type="match status" value="1"/>
</dbReference>
<organism evidence="2">
    <name type="scientific">bioreactor metagenome</name>
    <dbReference type="NCBI Taxonomy" id="1076179"/>
    <lineage>
        <taxon>unclassified sequences</taxon>
        <taxon>metagenomes</taxon>
        <taxon>ecological metagenomes</taxon>
    </lineage>
</organism>